<dbReference type="EMBL" id="JAINUF010000003">
    <property type="protein sequence ID" value="KAJ8370045.1"/>
    <property type="molecule type" value="Genomic_DNA"/>
</dbReference>
<sequence>MKGPNHVDERPPALVPESLKKIDESIVTLLPVCLRRCRGRLGYGRESQLWHPRSPAALSPPCRGPSASAGPRDQL</sequence>
<accession>A0A9Q1FZE1</accession>
<gene>
    <name evidence="2" type="ORF">SKAU_G00100730</name>
</gene>
<protein>
    <submittedName>
        <fullName evidence="2">Uncharacterized protein</fullName>
    </submittedName>
</protein>
<reference evidence="2" key="1">
    <citation type="journal article" date="2023" name="Science">
        <title>Genome structures resolve the early diversification of teleost fishes.</title>
        <authorList>
            <person name="Parey E."/>
            <person name="Louis A."/>
            <person name="Montfort J."/>
            <person name="Bouchez O."/>
            <person name="Roques C."/>
            <person name="Iampietro C."/>
            <person name="Lluch J."/>
            <person name="Castinel A."/>
            <person name="Donnadieu C."/>
            <person name="Desvignes T."/>
            <person name="Floi Bucao C."/>
            <person name="Jouanno E."/>
            <person name="Wen M."/>
            <person name="Mejri S."/>
            <person name="Dirks R."/>
            <person name="Jansen H."/>
            <person name="Henkel C."/>
            <person name="Chen W.J."/>
            <person name="Zahm M."/>
            <person name="Cabau C."/>
            <person name="Klopp C."/>
            <person name="Thompson A.W."/>
            <person name="Robinson-Rechavi M."/>
            <person name="Braasch I."/>
            <person name="Lecointre G."/>
            <person name="Bobe J."/>
            <person name="Postlethwait J.H."/>
            <person name="Berthelot C."/>
            <person name="Roest Crollius H."/>
            <person name="Guiguen Y."/>
        </authorList>
    </citation>
    <scope>NUCLEOTIDE SEQUENCE</scope>
    <source>
        <strain evidence="2">WJC10195</strain>
    </source>
</reference>
<dbReference type="Proteomes" id="UP001152622">
    <property type="component" value="Chromosome 3"/>
</dbReference>
<evidence type="ECO:0000256" key="1">
    <source>
        <dbReference type="SAM" id="MobiDB-lite"/>
    </source>
</evidence>
<evidence type="ECO:0000313" key="3">
    <source>
        <dbReference type="Proteomes" id="UP001152622"/>
    </source>
</evidence>
<proteinExistence type="predicted"/>
<keyword evidence="3" id="KW-1185">Reference proteome</keyword>
<comment type="caution">
    <text evidence="2">The sequence shown here is derived from an EMBL/GenBank/DDBJ whole genome shotgun (WGS) entry which is preliminary data.</text>
</comment>
<evidence type="ECO:0000313" key="2">
    <source>
        <dbReference type="EMBL" id="KAJ8370045.1"/>
    </source>
</evidence>
<name>A0A9Q1FZE1_SYNKA</name>
<organism evidence="2 3">
    <name type="scientific">Synaphobranchus kaupii</name>
    <name type="common">Kaup's arrowtooth eel</name>
    <dbReference type="NCBI Taxonomy" id="118154"/>
    <lineage>
        <taxon>Eukaryota</taxon>
        <taxon>Metazoa</taxon>
        <taxon>Chordata</taxon>
        <taxon>Craniata</taxon>
        <taxon>Vertebrata</taxon>
        <taxon>Euteleostomi</taxon>
        <taxon>Actinopterygii</taxon>
        <taxon>Neopterygii</taxon>
        <taxon>Teleostei</taxon>
        <taxon>Anguilliformes</taxon>
        <taxon>Synaphobranchidae</taxon>
        <taxon>Synaphobranchus</taxon>
    </lineage>
</organism>
<dbReference type="AlphaFoldDB" id="A0A9Q1FZE1"/>
<feature type="region of interest" description="Disordered" evidence="1">
    <location>
        <begin position="48"/>
        <end position="75"/>
    </location>
</feature>